<name>A0A0F9L337_9ZZZZ</name>
<proteinExistence type="predicted"/>
<reference evidence="1" key="1">
    <citation type="journal article" date="2015" name="Nature">
        <title>Complex archaea that bridge the gap between prokaryotes and eukaryotes.</title>
        <authorList>
            <person name="Spang A."/>
            <person name="Saw J.H."/>
            <person name="Jorgensen S.L."/>
            <person name="Zaremba-Niedzwiedzka K."/>
            <person name="Martijn J."/>
            <person name="Lind A.E."/>
            <person name="van Eijk R."/>
            <person name="Schleper C."/>
            <person name="Guy L."/>
            <person name="Ettema T.J."/>
        </authorList>
    </citation>
    <scope>NUCLEOTIDE SEQUENCE</scope>
</reference>
<organism evidence="1">
    <name type="scientific">marine sediment metagenome</name>
    <dbReference type="NCBI Taxonomy" id="412755"/>
    <lineage>
        <taxon>unclassified sequences</taxon>
        <taxon>metagenomes</taxon>
        <taxon>ecological metagenomes</taxon>
    </lineage>
</organism>
<comment type="caution">
    <text evidence="1">The sequence shown here is derived from an EMBL/GenBank/DDBJ whole genome shotgun (WGS) entry which is preliminary data.</text>
</comment>
<dbReference type="EMBL" id="LAZR01013402">
    <property type="protein sequence ID" value="KKM22120.1"/>
    <property type="molecule type" value="Genomic_DNA"/>
</dbReference>
<sequence>MPLWGDRLNPDAARIEQETFEIEKHLHNREIWFGVAAAPNGEIHVADEDAPTPFTVDAGNNSFGTALQILGSADTPVQVGMNYFDPGQLFFETAEHNQQEYFIRIICGETAAAGITARAYSTHMLRSGTGTFPGTEVILRQPRCNAGDKLWAQVFAPGQNTSEITLHVGIHEYKR</sequence>
<dbReference type="AlphaFoldDB" id="A0A0F9L337"/>
<protein>
    <submittedName>
        <fullName evidence="1">Uncharacterized protein</fullName>
    </submittedName>
</protein>
<gene>
    <name evidence="1" type="ORF">LCGC14_1628530</name>
</gene>
<evidence type="ECO:0000313" key="1">
    <source>
        <dbReference type="EMBL" id="KKM22120.1"/>
    </source>
</evidence>
<accession>A0A0F9L337</accession>